<feature type="domain" description="Terminase large subunit-like endonuclease" evidence="2">
    <location>
        <begin position="248"/>
        <end position="531"/>
    </location>
</feature>
<gene>
    <name evidence="3" type="ORF">D3Z33_02745</name>
</gene>
<sequence>MDLKEKHVKEQTEYNLDDLIEELKIKWDYDNFYYDEEEARKFYKFITKLQLDKGVKGQKIKPLKFQFIHTSEILCVKDKNTGFRKHREALLDISRKNGKGSLVSWIAVYLYFTDPTYGAEYIIVANDIKQATNLFNTMNLMIKGNKTLKKNVKITESMRIMYRKSTNSHLRVLANDGANLDSYASYVVILDEIHEYKNSNAYTKLRTGMGLWDDPLMFMTTTASSGADPHNLEMEMYNYAKDIEKGKFKDEAFYSAIYEAEKDCELMDVKQWYKANPALSIFRKFVDIEDFMKKASRIKSFEAKARRLYLNQHVALDGENAINLKLWRECLQEVNLEDLKGKSCWVGLDMAFVQDIIAYVQVFYDEEKNKYIVYPHMFTPKDTLEERSERDKVRYDLYVDKDDLMALNGTYVNNEELFNYIADMNSKYSFKTEEIAFDRWGSGDISSRLEDHFTIFPFGQGYKSMSPTIRDFEIMLLDKRLIIADNDLLTWMAGNVVATEDPAGNVKYDKSKSKNKIDGIIAMLMALARAIFNNQSAFNHDEATEEFLEMMGWGGD</sequence>
<proteinExistence type="predicted"/>
<dbReference type="InterPro" id="IPR005021">
    <property type="entry name" value="Terminase_largesu-like"/>
</dbReference>
<name>A0A845QX94_9CLOT</name>
<dbReference type="InterPro" id="IPR046462">
    <property type="entry name" value="TerL_nuclease"/>
</dbReference>
<evidence type="ECO:0000259" key="1">
    <source>
        <dbReference type="Pfam" id="PF03354"/>
    </source>
</evidence>
<protein>
    <submittedName>
        <fullName evidence="3">Terminase large subunit</fullName>
    </submittedName>
</protein>
<dbReference type="RefSeq" id="WP_160196261.1">
    <property type="nucleotide sequence ID" value="NZ_QXXA01000004.1"/>
</dbReference>
<keyword evidence="4" id="KW-1185">Reference proteome</keyword>
<dbReference type="PANTHER" id="PTHR41287:SF1">
    <property type="entry name" value="PROTEIN YMFN"/>
    <property type="match status" value="1"/>
</dbReference>
<dbReference type="Pfam" id="PF03354">
    <property type="entry name" value="TerL_ATPase"/>
    <property type="match status" value="1"/>
</dbReference>
<dbReference type="Gene3D" id="3.40.50.300">
    <property type="entry name" value="P-loop containing nucleotide triphosphate hydrolases"/>
    <property type="match status" value="1"/>
</dbReference>
<dbReference type="Proteomes" id="UP000467132">
    <property type="component" value="Unassembled WGS sequence"/>
</dbReference>
<dbReference type="InterPro" id="IPR027417">
    <property type="entry name" value="P-loop_NTPase"/>
</dbReference>
<feature type="domain" description="Terminase large subunit-like ATPase" evidence="1">
    <location>
        <begin position="80"/>
        <end position="241"/>
    </location>
</feature>
<evidence type="ECO:0000259" key="2">
    <source>
        <dbReference type="Pfam" id="PF20441"/>
    </source>
</evidence>
<organism evidence="3 4">
    <name type="scientific">Senegalia massiliensis</name>
    <dbReference type="NCBI Taxonomy" id="1720316"/>
    <lineage>
        <taxon>Bacteria</taxon>
        <taxon>Bacillati</taxon>
        <taxon>Bacillota</taxon>
        <taxon>Clostridia</taxon>
        <taxon>Eubacteriales</taxon>
        <taxon>Clostridiaceae</taxon>
        <taxon>Senegalia</taxon>
    </lineage>
</organism>
<dbReference type="Pfam" id="PF20441">
    <property type="entry name" value="TerL_nuclease"/>
    <property type="match status" value="1"/>
</dbReference>
<evidence type="ECO:0000313" key="4">
    <source>
        <dbReference type="Proteomes" id="UP000467132"/>
    </source>
</evidence>
<evidence type="ECO:0000313" key="3">
    <source>
        <dbReference type="EMBL" id="NBI05772.1"/>
    </source>
</evidence>
<dbReference type="AlphaFoldDB" id="A0A845QX94"/>
<dbReference type="EMBL" id="QXXA01000004">
    <property type="protein sequence ID" value="NBI05772.1"/>
    <property type="molecule type" value="Genomic_DNA"/>
</dbReference>
<reference evidence="3 4" key="1">
    <citation type="submission" date="2018-08" db="EMBL/GenBank/DDBJ databases">
        <title>Murine metabolic-syndrome-specific gut microbial biobank.</title>
        <authorList>
            <person name="Liu C."/>
        </authorList>
    </citation>
    <scope>NUCLEOTIDE SEQUENCE [LARGE SCALE GENOMIC DNA]</scope>
    <source>
        <strain evidence="3 4">583</strain>
    </source>
</reference>
<dbReference type="OrthoDB" id="9760250at2"/>
<accession>A0A845QX94</accession>
<dbReference type="InterPro" id="IPR046461">
    <property type="entry name" value="TerL_ATPase"/>
</dbReference>
<dbReference type="GO" id="GO:0004519">
    <property type="term" value="F:endonuclease activity"/>
    <property type="evidence" value="ECO:0007669"/>
    <property type="project" value="InterPro"/>
</dbReference>
<comment type="caution">
    <text evidence="3">The sequence shown here is derived from an EMBL/GenBank/DDBJ whole genome shotgun (WGS) entry which is preliminary data.</text>
</comment>
<dbReference type="PANTHER" id="PTHR41287">
    <property type="match status" value="1"/>
</dbReference>